<dbReference type="Proteomes" id="UP000747399">
    <property type="component" value="Unassembled WGS sequence"/>
</dbReference>
<dbReference type="GO" id="GO:0004672">
    <property type="term" value="F:protein kinase activity"/>
    <property type="evidence" value="ECO:0007669"/>
    <property type="project" value="InterPro"/>
</dbReference>
<dbReference type="AlphaFoldDB" id="A0A8J4F7Q0"/>
<feature type="compositionally biased region" description="Low complexity" evidence="3">
    <location>
        <begin position="527"/>
        <end position="539"/>
    </location>
</feature>
<feature type="region of interest" description="Disordered" evidence="3">
    <location>
        <begin position="802"/>
        <end position="860"/>
    </location>
</feature>
<gene>
    <name evidence="5" type="ORF">Vafri_18497</name>
</gene>
<evidence type="ECO:0000256" key="2">
    <source>
        <dbReference type="ARBA" id="ARBA00022840"/>
    </source>
</evidence>
<reference evidence="5" key="1">
    <citation type="journal article" date="2021" name="Proc. Natl. Acad. Sci. U.S.A.">
        <title>Three genomes in the algal genus Volvox reveal the fate of a haploid sex-determining region after a transition to homothallism.</title>
        <authorList>
            <person name="Yamamoto K."/>
            <person name="Hamaji T."/>
            <person name="Kawai-Toyooka H."/>
            <person name="Matsuzaki R."/>
            <person name="Takahashi F."/>
            <person name="Nishimura Y."/>
            <person name="Kawachi M."/>
            <person name="Noguchi H."/>
            <person name="Minakuchi Y."/>
            <person name="Umen J.G."/>
            <person name="Toyoda A."/>
            <person name="Nozaki H."/>
        </authorList>
    </citation>
    <scope>NUCLEOTIDE SEQUENCE</scope>
    <source>
        <strain evidence="5">NIES-3780</strain>
    </source>
</reference>
<dbReference type="PROSITE" id="PS50011">
    <property type="entry name" value="PROTEIN_KINASE_DOM"/>
    <property type="match status" value="1"/>
</dbReference>
<protein>
    <recommendedName>
        <fullName evidence="4">Protein kinase domain-containing protein</fullName>
    </recommendedName>
</protein>
<dbReference type="PANTHER" id="PTHR24055">
    <property type="entry name" value="MITOGEN-ACTIVATED PROTEIN KINASE"/>
    <property type="match status" value="1"/>
</dbReference>
<evidence type="ECO:0000256" key="1">
    <source>
        <dbReference type="ARBA" id="ARBA00022741"/>
    </source>
</evidence>
<keyword evidence="2" id="KW-0067">ATP-binding</keyword>
<keyword evidence="1" id="KW-0547">Nucleotide-binding</keyword>
<dbReference type="SUPFAM" id="SSF56112">
    <property type="entry name" value="Protein kinase-like (PK-like)"/>
    <property type="match status" value="1"/>
</dbReference>
<proteinExistence type="predicted"/>
<dbReference type="InterPro" id="IPR008271">
    <property type="entry name" value="Ser/Thr_kinase_AS"/>
</dbReference>
<evidence type="ECO:0000259" key="4">
    <source>
        <dbReference type="PROSITE" id="PS50011"/>
    </source>
</evidence>
<dbReference type="Gene3D" id="3.30.200.20">
    <property type="entry name" value="Phosphorylase Kinase, domain 1"/>
    <property type="match status" value="1"/>
</dbReference>
<dbReference type="GO" id="GO:0005524">
    <property type="term" value="F:ATP binding"/>
    <property type="evidence" value="ECO:0007669"/>
    <property type="project" value="UniProtKB-KW"/>
</dbReference>
<dbReference type="PROSITE" id="PS00108">
    <property type="entry name" value="PROTEIN_KINASE_ST"/>
    <property type="match status" value="1"/>
</dbReference>
<evidence type="ECO:0000313" key="6">
    <source>
        <dbReference type="Proteomes" id="UP000747399"/>
    </source>
</evidence>
<feature type="region of interest" description="Disordered" evidence="3">
    <location>
        <begin position="496"/>
        <end position="539"/>
    </location>
</feature>
<feature type="compositionally biased region" description="Basic and acidic residues" evidence="3">
    <location>
        <begin position="807"/>
        <end position="818"/>
    </location>
</feature>
<feature type="region of interest" description="Disordered" evidence="3">
    <location>
        <begin position="575"/>
        <end position="595"/>
    </location>
</feature>
<evidence type="ECO:0000256" key="3">
    <source>
        <dbReference type="SAM" id="MobiDB-lite"/>
    </source>
</evidence>
<dbReference type="SMART" id="SM00220">
    <property type="entry name" value="S_TKc"/>
    <property type="match status" value="1"/>
</dbReference>
<keyword evidence="6" id="KW-1185">Reference proteome</keyword>
<evidence type="ECO:0000313" key="5">
    <source>
        <dbReference type="EMBL" id="GIL64608.1"/>
    </source>
</evidence>
<dbReference type="InterPro" id="IPR011009">
    <property type="entry name" value="Kinase-like_dom_sf"/>
</dbReference>
<organism evidence="5 6">
    <name type="scientific">Volvox africanus</name>
    <dbReference type="NCBI Taxonomy" id="51714"/>
    <lineage>
        <taxon>Eukaryota</taxon>
        <taxon>Viridiplantae</taxon>
        <taxon>Chlorophyta</taxon>
        <taxon>core chlorophytes</taxon>
        <taxon>Chlorophyceae</taxon>
        <taxon>CS clade</taxon>
        <taxon>Chlamydomonadales</taxon>
        <taxon>Volvocaceae</taxon>
        <taxon>Volvox</taxon>
    </lineage>
</organism>
<accession>A0A8J4F7Q0</accession>
<feature type="region of interest" description="Disordered" evidence="3">
    <location>
        <begin position="634"/>
        <end position="670"/>
    </location>
</feature>
<comment type="caution">
    <text evidence="5">The sequence shown here is derived from an EMBL/GenBank/DDBJ whole genome shotgun (WGS) entry which is preliminary data.</text>
</comment>
<dbReference type="InterPro" id="IPR050117">
    <property type="entry name" value="MAPK"/>
</dbReference>
<dbReference type="EMBL" id="BNCO01000068">
    <property type="protein sequence ID" value="GIL64608.1"/>
    <property type="molecule type" value="Genomic_DNA"/>
</dbReference>
<dbReference type="Pfam" id="PF00069">
    <property type="entry name" value="Pkinase"/>
    <property type="match status" value="1"/>
</dbReference>
<name>A0A8J4F7Q0_9CHLO</name>
<feature type="domain" description="Protein kinase" evidence="4">
    <location>
        <begin position="18"/>
        <end position="369"/>
    </location>
</feature>
<dbReference type="InterPro" id="IPR000719">
    <property type="entry name" value="Prot_kinase_dom"/>
</dbReference>
<sequence>MDQERQAKNAMQDFGNRYVYISRLGEGSYGTVLLCHELSHEDEPSASGQRTGQRTGALVAVKKFKWAHNDDTGLRLALREIRLLKSLSHPLIIPLRRAFFSRECKLYAVFPFIDGGCSQSVLKSRFPRGMPPARLKAFAWQLCLAVRYLHKQKVLHRDIKPANVLLSSDGTIRLCDFGFARRFGELGAAVAPLQSDTGVDELTPYVQTRPYRAPEVLVGQQYGTPADIWSLGATLAEMATGSVLLPGTSSLDQLWRILGALPGPRPVALQRAVNTLHKLDPAAVNHQLPPELLCPKQLSGPPLLERLRRHGQGHGGGHHGHALAQDHGHSAIGGVPPLEPTLVDFLMACLQLDPADRPTAEELLQMPYLADAGHLFTGHNMLESLHTGLLAEVASATASATIPATASVGREDPAAAASSGSMVAKACTATVPSRPGRLRSCKSGIPGCYQSQEQPINNGFVTVSPPQPIVAAVTVAPMLLRNPPNPVAARAQADRINSKVLPRAGEPAPKHRRSLSAGSRADALESGRAPKGAAGAPRRCPFHPSDAWAAELWKHLLVASTSSSRAVMEPAPAHPALDTMRTMDEIPPSPPQGTLQEQFPVLQQQQQQRQQQAPPPLSSAVVAMASCRAVSMPHCSEPSSNVSQPRGLWKQRQQQQQQVNGERGPTMASSLDSTLGPDCWGRQLPAATATRGSKQSIGLGLLRRPRFRPGRMKKLPLPAQQPPTATGMTAGPGGAPALGCKMTFNRNTSAPDLLQYGQDELSVPNGDAETIALSCYPAGNMDTEASQRHAWSQSVCHIDTAAGGGLHGDRAPGPRADRQQTTQHAAAPVNGLDDSARGATTTAARSKTELSSSSSSSSSRMAVYRTTNAGLYSILVDAADPDVNPEVGPDADLEGPSSQCLTVCVGPRQSCVAPVPGASLQDGAQTATAVAVADTESITLSRRSAWNAVLEATDAPSIVASNAGGSEGANVVVAQSSPGSSLFCGGGDGDSGHHCRHLSGGLDPELALPNRWRPTCLGYADEDSKTDKGNIPRAFPVPILKSSLTAMMAVKATTAATAALPIAAGGANVASPVSTLERGPLGPPGGAEGLSFRQQKILGLNRSPCALMITASGMVGIEDCGLGTWPPRGATVGGTGGDDAQVQGGRSYGTRKSLCDSEDCWLEKVATWHECGSGKAVAAARGFCSATPGGPARGIQLTSPQLACRFGEGCEGAFRAAAGSIPPPRRRQGLRGVATLLSCLGIGRSKRHLG</sequence>
<dbReference type="Gene3D" id="1.10.510.10">
    <property type="entry name" value="Transferase(Phosphotransferase) domain 1"/>
    <property type="match status" value="1"/>
</dbReference>